<gene>
    <name evidence="2" type="ORF">E0H45_06295</name>
</gene>
<dbReference type="Gene3D" id="3.30.720.160">
    <property type="entry name" value="Bifunctional DNA primase/polymerase, N-terminal"/>
    <property type="match status" value="1"/>
</dbReference>
<evidence type="ECO:0000313" key="3">
    <source>
        <dbReference type="Proteomes" id="UP000292346"/>
    </source>
</evidence>
<dbReference type="OrthoDB" id="3218228at2"/>
<keyword evidence="3" id="KW-1185">Reference proteome</keyword>
<reference evidence="2 3" key="1">
    <citation type="submission" date="2019-02" db="EMBL/GenBank/DDBJ databases">
        <title>Kribbella capetownensis sp. nov. and Kribbella speibonae sp. nov., isolated from soil.</title>
        <authorList>
            <person name="Curtis S.M."/>
            <person name="Norton I."/>
            <person name="Everest G.J."/>
            <person name="Meyers P.R."/>
        </authorList>
    </citation>
    <scope>NUCLEOTIDE SEQUENCE [LARGE SCALE GENOMIC DNA]</scope>
    <source>
        <strain evidence="2 3">KCTC 29219</strain>
    </source>
</reference>
<sequence>MNALLTAALAASERGWHVFPLQPNGKHPAVKDWENRATTNAGRIQRCWSAGPYGVGIACGPSGLVVVDLDKAKPGQVTPEAWRQPGITSGADVLASLADKAGQPYPCTTHTVRTGRAGEHLYFTAPVGTELRNTQGRLGWLVDTRAHGGYVVGAGSLVDGRLYTTVHNAQALDLPRWLLAALTPAPPPQQQELPVQLHAGRQSGYLAAAIRAETERVTTAVEGQRNHVLYTAAVALGQLVAGGALSEADVRAALTDAAASQIAAGAYTLLEADKTISSGLRGGAKRPRKVAA</sequence>
<evidence type="ECO:0000313" key="2">
    <source>
        <dbReference type="EMBL" id="TCC10909.1"/>
    </source>
</evidence>
<accession>A0A4R0HSR3</accession>
<protein>
    <submittedName>
        <fullName evidence="2">Bifunctional DNA primase/polymerase</fullName>
    </submittedName>
</protein>
<dbReference type="CDD" id="cd04859">
    <property type="entry name" value="Prim_Pol"/>
    <property type="match status" value="1"/>
</dbReference>
<dbReference type="EMBL" id="SJJZ01000001">
    <property type="protein sequence ID" value="TCC10909.1"/>
    <property type="molecule type" value="Genomic_DNA"/>
</dbReference>
<dbReference type="AlphaFoldDB" id="A0A4R0HSR3"/>
<proteinExistence type="predicted"/>
<dbReference type="RefSeq" id="WP_131335298.1">
    <property type="nucleotide sequence ID" value="NZ_SJJZ01000001.1"/>
</dbReference>
<dbReference type="SUPFAM" id="SSF56747">
    <property type="entry name" value="Prim-pol domain"/>
    <property type="match status" value="1"/>
</dbReference>
<dbReference type="Proteomes" id="UP000292346">
    <property type="component" value="Unassembled WGS sequence"/>
</dbReference>
<feature type="domain" description="DNA primase/polymerase bifunctional N-terminal" evidence="1">
    <location>
        <begin position="8"/>
        <end position="178"/>
    </location>
</feature>
<evidence type="ECO:0000259" key="1">
    <source>
        <dbReference type="SMART" id="SM00943"/>
    </source>
</evidence>
<dbReference type="InterPro" id="IPR015330">
    <property type="entry name" value="DNA_primase/pol_bifunc_N"/>
</dbReference>
<organism evidence="2 3">
    <name type="scientific">Kribbella soli</name>
    <dbReference type="NCBI Taxonomy" id="1124743"/>
    <lineage>
        <taxon>Bacteria</taxon>
        <taxon>Bacillati</taxon>
        <taxon>Actinomycetota</taxon>
        <taxon>Actinomycetes</taxon>
        <taxon>Propionibacteriales</taxon>
        <taxon>Kribbellaceae</taxon>
        <taxon>Kribbella</taxon>
    </lineage>
</organism>
<name>A0A4R0HSR3_9ACTN</name>
<dbReference type="Pfam" id="PF09250">
    <property type="entry name" value="Prim-Pol"/>
    <property type="match status" value="1"/>
</dbReference>
<dbReference type="SMART" id="SM00943">
    <property type="entry name" value="Prim-Pol"/>
    <property type="match status" value="1"/>
</dbReference>
<comment type="caution">
    <text evidence="2">The sequence shown here is derived from an EMBL/GenBank/DDBJ whole genome shotgun (WGS) entry which is preliminary data.</text>
</comment>